<keyword evidence="2" id="KW-1185">Reference proteome</keyword>
<evidence type="ECO:0000313" key="2">
    <source>
        <dbReference type="Proteomes" id="UP000499080"/>
    </source>
</evidence>
<gene>
    <name evidence="1" type="ORF">AVEN_254537_1</name>
</gene>
<name>A0A4Y2SLH8_ARAVE</name>
<reference evidence="1 2" key="1">
    <citation type="journal article" date="2019" name="Sci. Rep.">
        <title>Orb-weaving spider Araneus ventricosus genome elucidates the spidroin gene catalogue.</title>
        <authorList>
            <person name="Kono N."/>
            <person name="Nakamura H."/>
            <person name="Ohtoshi R."/>
            <person name="Moran D.A.P."/>
            <person name="Shinohara A."/>
            <person name="Yoshida Y."/>
            <person name="Fujiwara M."/>
            <person name="Mori M."/>
            <person name="Tomita M."/>
            <person name="Arakawa K."/>
        </authorList>
    </citation>
    <scope>NUCLEOTIDE SEQUENCE [LARGE SCALE GENOMIC DNA]</scope>
</reference>
<sequence>MVLFLRPFIIFCFNSINTETSQTSLQANDDGRPNIAAKFQPLSLSEIDFSPAARTFFVRFARPYGLGEKEGFLRIKTVPAVIVVFEDAREISFIFERGTRILKFLYSNGLRNHRVKKALHGFDYMALLKTGSHGFYIPFATGLNTIALKLF</sequence>
<organism evidence="1 2">
    <name type="scientific">Araneus ventricosus</name>
    <name type="common">Orbweaver spider</name>
    <name type="synonym">Epeira ventricosa</name>
    <dbReference type="NCBI Taxonomy" id="182803"/>
    <lineage>
        <taxon>Eukaryota</taxon>
        <taxon>Metazoa</taxon>
        <taxon>Ecdysozoa</taxon>
        <taxon>Arthropoda</taxon>
        <taxon>Chelicerata</taxon>
        <taxon>Arachnida</taxon>
        <taxon>Araneae</taxon>
        <taxon>Araneomorphae</taxon>
        <taxon>Entelegynae</taxon>
        <taxon>Araneoidea</taxon>
        <taxon>Araneidae</taxon>
        <taxon>Araneus</taxon>
    </lineage>
</organism>
<dbReference type="Proteomes" id="UP000499080">
    <property type="component" value="Unassembled WGS sequence"/>
</dbReference>
<dbReference type="AlphaFoldDB" id="A0A4Y2SLH8"/>
<evidence type="ECO:0000313" key="1">
    <source>
        <dbReference type="EMBL" id="GBN88456.1"/>
    </source>
</evidence>
<comment type="caution">
    <text evidence="1">The sequence shown here is derived from an EMBL/GenBank/DDBJ whole genome shotgun (WGS) entry which is preliminary data.</text>
</comment>
<proteinExistence type="predicted"/>
<accession>A0A4Y2SLH8</accession>
<dbReference type="EMBL" id="BGPR01022289">
    <property type="protein sequence ID" value="GBN88456.1"/>
    <property type="molecule type" value="Genomic_DNA"/>
</dbReference>
<protein>
    <submittedName>
        <fullName evidence="1">Uncharacterized protein</fullName>
    </submittedName>
</protein>